<keyword evidence="9" id="KW-1185">Reference proteome</keyword>
<name>A0ABX7QA67_9FLAO</name>
<keyword evidence="7" id="KW-0653">Protein transport</keyword>
<evidence type="ECO:0000256" key="6">
    <source>
        <dbReference type="ARBA" id="ARBA00023136"/>
    </source>
</evidence>
<evidence type="ECO:0000313" key="8">
    <source>
        <dbReference type="EMBL" id="QSW87324.1"/>
    </source>
</evidence>
<dbReference type="RefSeq" id="WP_207294579.1">
    <property type="nucleotide sequence ID" value="NZ_CP071448.1"/>
</dbReference>
<keyword evidence="4 7" id="KW-0812">Transmembrane</keyword>
<dbReference type="Pfam" id="PF02472">
    <property type="entry name" value="ExbD"/>
    <property type="match status" value="1"/>
</dbReference>
<evidence type="ECO:0000256" key="7">
    <source>
        <dbReference type="RuleBase" id="RU003879"/>
    </source>
</evidence>
<keyword evidence="3" id="KW-1003">Cell membrane</keyword>
<reference evidence="8 9" key="1">
    <citation type="submission" date="2021-03" db="EMBL/GenBank/DDBJ databases">
        <title>Flavobacterium kribbensis sp. nov, an endophytic bacteria, isolated from soybean.</title>
        <authorList>
            <person name="Lee J."/>
            <person name="Seo J."/>
        </authorList>
    </citation>
    <scope>NUCLEOTIDE SEQUENCE [LARGE SCALE GENOMIC DNA]</scope>
    <source>
        <strain evidence="8 9">BB8</strain>
    </source>
</reference>
<keyword evidence="7" id="KW-0813">Transport</keyword>
<evidence type="ECO:0000256" key="4">
    <source>
        <dbReference type="ARBA" id="ARBA00022692"/>
    </source>
</evidence>
<comment type="subcellular location">
    <subcellularLocation>
        <location evidence="1">Cell membrane</location>
        <topology evidence="1">Single-pass membrane protein</topology>
    </subcellularLocation>
    <subcellularLocation>
        <location evidence="7">Cell membrane</location>
        <topology evidence="7">Single-pass type II membrane protein</topology>
    </subcellularLocation>
</comment>
<evidence type="ECO:0000256" key="1">
    <source>
        <dbReference type="ARBA" id="ARBA00004162"/>
    </source>
</evidence>
<dbReference type="PANTHER" id="PTHR30558:SF3">
    <property type="entry name" value="BIOPOLYMER TRANSPORT PROTEIN EXBD-RELATED"/>
    <property type="match status" value="1"/>
</dbReference>
<keyword evidence="6" id="KW-0472">Membrane</keyword>
<dbReference type="EMBL" id="CP071448">
    <property type="protein sequence ID" value="QSW87324.1"/>
    <property type="molecule type" value="Genomic_DNA"/>
</dbReference>
<dbReference type="PANTHER" id="PTHR30558">
    <property type="entry name" value="EXBD MEMBRANE COMPONENT OF PMF-DRIVEN MACROMOLECULE IMPORT SYSTEM"/>
    <property type="match status" value="1"/>
</dbReference>
<evidence type="ECO:0000256" key="3">
    <source>
        <dbReference type="ARBA" id="ARBA00022475"/>
    </source>
</evidence>
<proteinExistence type="inferred from homology"/>
<protein>
    <submittedName>
        <fullName evidence="8">Biopolymer transporter ExbD</fullName>
    </submittedName>
</protein>
<organism evidence="8 9">
    <name type="scientific">Flavobacterium endoglycinae</name>
    <dbReference type="NCBI Taxonomy" id="2816357"/>
    <lineage>
        <taxon>Bacteria</taxon>
        <taxon>Pseudomonadati</taxon>
        <taxon>Bacteroidota</taxon>
        <taxon>Flavobacteriia</taxon>
        <taxon>Flavobacteriales</taxon>
        <taxon>Flavobacteriaceae</taxon>
        <taxon>Flavobacterium</taxon>
    </lineage>
</organism>
<accession>A0ABX7QA67</accession>
<evidence type="ECO:0000256" key="5">
    <source>
        <dbReference type="ARBA" id="ARBA00022989"/>
    </source>
</evidence>
<evidence type="ECO:0000313" key="9">
    <source>
        <dbReference type="Proteomes" id="UP000663440"/>
    </source>
</evidence>
<sequence length="208" mass="23069">MAKIKMKKKSTSTDMTAMCDVAFLLLTFFILTATAKVPEALPVDMPSSTVQSKLPDSDLAIITIGKGKDGKSKVFFDIKGREIRKKTLEGMGAKYGVNFSEDDKTKFALMDDFGVPVSGLKQIIDLKSADRVKADQTGIPIDSLDNQLKDWLLVSRRAAIDLDDKELQIAIKGDAKEQYPQIKKIMDILQDQKINSFNLVTGMRGKDF</sequence>
<evidence type="ECO:0000256" key="2">
    <source>
        <dbReference type="ARBA" id="ARBA00005811"/>
    </source>
</evidence>
<comment type="similarity">
    <text evidence="2 7">Belongs to the ExbD/TolR family.</text>
</comment>
<keyword evidence="5" id="KW-1133">Transmembrane helix</keyword>
<gene>
    <name evidence="8" type="ORF">J0383_13565</name>
</gene>
<dbReference type="Proteomes" id="UP000663440">
    <property type="component" value="Chromosome"/>
</dbReference>
<dbReference type="InterPro" id="IPR003400">
    <property type="entry name" value="ExbD"/>
</dbReference>